<dbReference type="InterPro" id="IPR020843">
    <property type="entry name" value="ER"/>
</dbReference>
<dbReference type="InterPro" id="IPR013154">
    <property type="entry name" value="ADH-like_N"/>
</dbReference>
<evidence type="ECO:0000313" key="2">
    <source>
        <dbReference type="EMBL" id="GMI15002.1"/>
    </source>
</evidence>
<accession>A0A9W7KX49</accession>
<dbReference type="Pfam" id="PF00107">
    <property type="entry name" value="ADH_zinc_N"/>
    <property type="match status" value="1"/>
</dbReference>
<dbReference type="EMBL" id="BRXW01000223">
    <property type="protein sequence ID" value="GMI15002.1"/>
    <property type="molecule type" value="Genomic_DNA"/>
</dbReference>
<feature type="domain" description="Enoyl reductase (ER)" evidence="1">
    <location>
        <begin position="33"/>
        <end position="349"/>
    </location>
</feature>
<proteinExistence type="predicted"/>
<dbReference type="InterPro" id="IPR011032">
    <property type="entry name" value="GroES-like_sf"/>
</dbReference>
<dbReference type="SMART" id="SM00829">
    <property type="entry name" value="PKS_ER"/>
    <property type="match status" value="1"/>
</dbReference>
<sequence length="352" mass="36806">MSRAQSAMFRVVPALNQARAASTTSAAICTKLGAPLTYGDWTLPELQKGEVKVKVAGTGVNFAELLQTKGQYQEVKEPPFVPGNECAGEVTETYPGSKLSVGDQVICLARGDAYACDVIAHEAACIKLPEKAQGRDLCEAAALLVNYGTAHLALENRANMKPGETVLVTAAAGGVGLAAIELANLMGAGKVIAAVGSSDKLKIARSKGAAEEGIIYSGLDSKGVRAAIKASAPKNLDVVIDMVGSHVLEPSLRSLNWGGRGVVIGFAGGDIPKIPSNILLVKNISVHGLFWGAHMVHDPKTLINSANKLVDWWLAGDITPHICEKVSLDKVNDAFELLGSRKSTGKVVLVPP</sequence>
<dbReference type="Gene3D" id="3.90.180.10">
    <property type="entry name" value="Medium-chain alcohol dehydrogenases, catalytic domain"/>
    <property type="match status" value="1"/>
</dbReference>
<dbReference type="PANTHER" id="PTHR43677:SF4">
    <property type="entry name" value="QUINONE OXIDOREDUCTASE-LIKE PROTEIN 2"/>
    <property type="match status" value="1"/>
</dbReference>
<dbReference type="SUPFAM" id="SSF50129">
    <property type="entry name" value="GroES-like"/>
    <property type="match status" value="1"/>
</dbReference>
<dbReference type="InterPro" id="IPR013149">
    <property type="entry name" value="ADH-like_C"/>
</dbReference>
<keyword evidence="3" id="KW-1185">Reference proteome</keyword>
<dbReference type="Proteomes" id="UP001165122">
    <property type="component" value="Unassembled WGS sequence"/>
</dbReference>
<dbReference type="Pfam" id="PF08240">
    <property type="entry name" value="ADH_N"/>
    <property type="match status" value="1"/>
</dbReference>
<dbReference type="SUPFAM" id="SSF51735">
    <property type="entry name" value="NAD(P)-binding Rossmann-fold domains"/>
    <property type="match status" value="1"/>
</dbReference>
<protein>
    <recommendedName>
        <fullName evidence="1">Enoyl reductase (ER) domain-containing protein</fullName>
    </recommendedName>
</protein>
<evidence type="ECO:0000313" key="3">
    <source>
        <dbReference type="Proteomes" id="UP001165122"/>
    </source>
</evidence>
<dbReference type="Gene3D" id="3.40.50.720">
    <property type="entry name" value="NAD(P)-binding Rossmann-like Domain"/>
    <property type="match status" value="1"/>
</dbReference>
<organism evidence="2 3">
    <name type="scientific">Triparma laevis f. longispina</name>
    <dbReference type="NCBI Taxonomy" id="1714387"/>
    <lineage>
        <taxon>Eukaryota</taxon>
        <taxon>Sar</taxon>
        <taxon>Stramenopiles</taxon>
        <taxon>Ochrophyta</taxon>
        <taxon>Bolidophyceae</taxon>
        <taxon>Parmales</taxon>
        <taxon>Triparmaceae</taxon>
        <taxon>Triparma</taxon>
    </lineage>
</organism>
<name>A0A9W7KX49_9STRA</name>
<dbReference type="AlphaFoldDB" id="A0A9W7KX49"/>
<reference evidence="3" key="1">
    <citation type="journal article" date="2023" name="Commun. Biol.">
        <title>Genome analysis of Parmales, the sister group of diatoms, reveals the evolutionary specialization of diatoms from phago-mixotrophs to photoautotrophs.</title>
        <authorList>
            <person name="Ban H."/>
            <person name="Sato S."/>
            <person name="Yoshikawa S."/>
            <person name="Yamada K."/>
            <person name="Nakamura Y."/>
            <person name="Ichinomiya M."/>
            <person name="Sato N."/>
            <person name="Blanc-Mathieu R."/>
            <person name="Endo H."/>
            <person name="Kuwata A."/>
            <person name="Ogata H."/>
        </authorList>
    </citation>
    <scope>NUCLEOTIDE SEQUENCE [LARGE SCALE GENOMIC DNA]</scope>
    <source>
        <strain evidence="3">NIES 3700</strain>
    </source>
</reference>
<dbReference type="PANTHER" id="PTHR43677">
    <property type="entry name" value="SHORT-CHAIN DEHYDROGENASE/REDUCTASE"/>
    <property type="match status" value="1"/>
</dbReference>
<evidence type="ECO:0000259" key="1">
    <source>
        <dbReference type="SMART" id="SM00829"/>
    </source>
</evidence>
<dbReference type="InterPro" id="IPR051397">
    <property type="entry name" value="Zn-ADH-like_protein"/>
</dbReference>
<comment type="caution">
    <text evidence="2">The sequence shown here is derived from an EMBL/GenBank/DDBJ whole genome shotgun (WGS) entry which is preliminary data.</text>
</comment>
<dbReference type="InterPro" id="IPR036291">
    <property type="entry name" value="NAD(P)-bd_dom_sf"/>
</dbReference>
<dbReference type="GO" id="GO:0016491">
    <property type="term" value="F:oxidoreductase activity"/>
    <property type="evidence" value="ECO:0007669"/>
    <property type="project" value="InterPro"/>
</dbReference>
<dbReference type="OrthoDB" id="3509362at2759"/>
<gene>
    <name evidence="2" type="ORF">TrLO_g2604</name>
</gene>
<dbReference type="CDD" id="cd08241">
    <property type="entry name" value="QOR1"/>
    <property type="match status" value="1"/>
</dbReference>